<feature type="signal peptide" evidence="3">
    <location>
        <begin position="1"/>
        <end position="24"/>
    </location>
</feature>
<dbReference type="InterPro" id="IPR010177">
    <property type="entry name" value="Paired_CXXCH_1"/>
</dbReference>
<evidence type="ECO:0000259" key="5">
    <source>
        <dbReference type="Pfam" id="PF14522"/>
    </source>
</evidence>
<sequence>MKRSVVYQLLAAILVVLFPVGVLAVDPPHDPSNGYTCSTCHTIQETLGSAGLINVCLTCHRPGIAKGGKKPFTPVDAADPFHTFPTVRTGVLYQTSHNWVGSDNLPAAGALPPLSQALNSGASGPLMTVGTIACSRCHNPHLQIFRPFLRMANDRDQMCLDCHRVRNTIDHTVGTHPVNFNYTSAASLVKIKPAEFNNPPLNSNPSNPTSAMKLAGGTVLCTTCHGVHYADSDSSTFDGYSTYNKLKPSAGYLLRTDLRGATAAAPNICTNCHIKQNHNGRSQNVQCADCHAGHVDLADGTVANTYLVRRYMNVSTASGSVRNRKVLFQYTSVTAGNYKDANGTGVCQACHAVPTGGSYPSEHSLATAPAGVCNGCHFHNNPTGAFSAVAGGCTSCHGYPPKSNTPAGPDGYAAAYSTRPSFSDESRTPHASHAGGAPNSYACNECHKGNTHNSGTFQDVFMDKSGIVAGPGAAYDPAARSCNTVYCHSNGAPRGGTLTYQTVVWPNGKGTIAGVVGECGMCHEALPTSNVHGKHLSRGYGCISCHAATVASNTTISDMTRHVDGVKTVVFSTADPLTSATVWNEAAATCTGGKCHSDGSGGAPLTAPNWLNAASGACGSCHAAVPATNAHNAHFTTPYGPNFGTLYPSVCQNCHVYTTDTAPTHVNGTVDAVAGAGSACANCHPAAIPPWTIATRLVCTSCHAALPSVLPNGVAAPYKANFGVTGHGRFPASNQCTSCHDQDSPHISGKLGGYKRLSLPDDNSLCASCHNDAGKVPTPARQKMVSHVLVKGGAAVSDCKSCHDIHGTTNLSMVKTSINGKVISFTSLSSGFVKTVPPFDGLCQACHTATNHYRAGQAPDGHPTGFCLSCHNHKAAFAFQPSGACDTCHGYPPASVGFVGTHGNYSSARAEDYPGGGGAHLFPRHVKKTARPSEGWANCAQCHSHGSLSPATHTMVLPVTPSRITIDVADRYKFNPLLQLGPGWYSGILLDGGANATGSCTNVKCHFKPSKKWSTVK</sequence>
<dbReference type="InterPro" id="IPR010176">
    <property type="entry name" value="C4xCH_C2xCH_motif_GEOSU"/>
</dbReference>
<evidence type="ECO:0000256" key="3">
    <source>
        <dbReference type="SAM" id="SignalP"/>
    </source>
</evidence>
<evidence type="ECO:0000256" key="1">
    <source>
        <dbReference type="ARBA" id="ARBA00022729"/>
    </source>
</evidence>
<evidence type="ECO:0000259" key="4">
    <source>
        <dbReference type="Pfam" id="PF09699"/>
    </source>
</evidence>
<dbReference type="PANTHER" id="PTHR35038:SF6">
    <property type="entry name" value="SURFACE LOCALIZED DECAHEME CYTOCHROME C LIPOPROTEIN"/>
    <property type="match status" value="1"/>
</dbReference>
<dbReference type="PANTHER" id="PTHR35038">
    <property type="entry name" value="DISSIMILATORY SULFITE REDUCTASE SIRA"/>
    <property type="match status" value="1"/>
</dbReference>
<keyword evidence="1 3" id="KW-0732">Signal</keyword>
<feature type="domain" description="Cytochrome c7-like" evidence="5">
    <location>
        <begin position="842"/>
        <end position="889"/>
    </location>
</feature>
<dbReference type="NCBIfam" id="TIGR01904">
    <property type="entry name" value="GSu_C4xC__C2xCH"/>
    <property type="match status" value="2"/>
</dbReference>
<dbReference type="AlphaFoldDB" id="A5G716"/>
<dbReference type="OrthoDB" id="9810317at2"/>
<organism evidence="6 7">
    <name type="scientific">Geotalea uraniireducens (strain Rf4)</name>
    <name type="common">Geobacter uraniireducens</name>
    <dbReference type="NCBI Taxonomy" id="351605"/>
    <lineage>
        <taxon>Bacteria</taxon>
        <taxon>Pseudomonadati</taxon>
        <taxon>Thermodesulfobacteriota</taxon>
        <taxon>Desulfuromonadia</taxon>
        <taxon>Geobacterales</taxon>
        <taxon>Geobacteraceae</taxon>
        <taxon>Geotalea</taxon>
    </lineage>
</organism>
<evidence type="ECO:0000313" key="6">
    <source>
        <dbReference type="EMBL" id="ABQ27584.1"/>
    </source>
</evidence>
<dbReference type="InterPro" id="IPR036280">
    <property type="entry name" value="Multihaem_cyt_sf"/>
</dbReference>
<dbReference type="InterPro" id="IPR029467">
    <property type="entry name" value="Cyt_c7-like"/>
</dbReference>
<dbReference type="KEGG" id="gur:Gura_3428"/>
<dbReference type="STRING" id="351605.Gura_3428"/>
<dbReference type="Pfam" id="PF14522">
    <property type="entry name" value="Cytochrome_C7"/>
    <property type="match status" value="1"/>
</dbReference>
<feature type="chain" id="PRO_5002681490" evidence="3">
    <location>
        <begin position="25"/>
        <end position="1017"/>
    </location>
</feature>
<dbReference type="Pfam" id="PF09698">
    <property type="entry name" value="GSu_C4xC__C2xCH"/>
    <property type="match status" value="2"/>
</dbReference>
<dbReference type="EMBL" id="CP000698">
    <property type="protein sequence ID" value="ABQ27584.1"/>
    <property type="molecule type" value="Genomic_DNA"/>
</dbReference>
<dbReference type="HOGENOM" id="CLU_291837_0_0_7"/>
<reference evidence="6 7" key="1">
    <citation type="submission" date="2007-05" db="EMBL/GenBank/DDBJ databases">
        <title>Complete sequence of Geobacter uraniireducens Rf4.</title>
        <authorList>
            <consortium name="US DOE Joint Genome Institute"/>
            <person name="Copeland A."/>
            <person name="Lucas S."/>
            <person name="Lapidus A."/>
            <person name="Barry K."/>
            <person name="Detter J.C."/>
            <person name="Glavina del Rio T."/>
            <person name="Hammon N."/>
            <person name="Israni S."/>
            <person name="Dalin E."/>
            <person name="Tice H."/>
            <person name="Pitluck S."/>
            <person name="Chertkov O."/>
            <person name="Brettin T."/>
            <person name="Bruce D."/>
            <person name="Han C."/>
            <person name="Schmutz J."/>
            <person name="Larimer F."/>
            <person name="Land M."/>
            <person name="Hauser L."/>
            <person name="Kyrpides N."/>
            <person name="Mikhailova N."/>
            <person name="Shelobolina E."/>
            <person name="Aklujkar M."/>
            <person name="Lovley D."/>
            <person name="Richardson P."/>
        </authorList>
    </citation>
    <scope>NUCLEOTIDE SEQUENCE [LARGE SCALE GENOMIC DNA]</scope>
    <source>
        <strain evidence="6 7">Rf4</strain>
    </source>
</reference>
<feature type="domain" description="Doubled CXXCH motif" evidence="4">
    <location>
        <begin position="133"/>
        <end position="164"/>
    </location>
</feature>
<dbReference type="SUPFAM" id="SSF48695">
    <property type="entry name" value="Multiheme cytochromes"/>
    <property type="match status" value="4"/>
</dbReference>
<feature type="region of interest" description="Disordered" evidence="2">
    <location>
        <begin position="410"/>
        <end position="435"/>
    </location>
</feature>
<dbReference type="Pfam" id="PF09699">
    <property type="entry name" value="Paired_CXXCH_1"/>
    <property type="match status" value="1"/>
</dbReference>
<gene>
    <name evidence="6" type="ordered locus">Gura_3428</name>
</gene>
<dbReference type="Gene3D" id="3.90.10.10">
    <property type="entry name" value="Cytochrome C3"/>
    <property type="match status" value="3"/>
</dbReference>
<accession>A5G716</accession>
<proteinExistence type="predicted"/>
<keyword evidence="7" id="KW-1185">Reference proteome</keyword>
<name>A5G716_GEOUR</name>
<evidence type="ECO:0000313" key="7">
    <source>
        <dbReference type="Proteomes" id="UP000006695"/>
    </source>
</evidence>
<dbReference type="GO" id="GO:0016491">
    <property type="term" value="F:oxidoreductase activity"/>
    <property type="evidence" value="ECO:0007669"/>
    <property type="project" value="TreeGrafter"/>
</dbReference>
<protein>
    <submittedName>
        <fullName evidence="6">Cytochrome C family protein</fullName>
    </submittedName>
</protein>
<dbReference type="RefSeq" id="WP_011940245.1">
    <property type="nucleotide sequence ID" value="NC_009483.1"/>
</dbReference>
<dbReference type="Proteomes" id="UP000006695">
    <property type="component" value="Chromosome"/>
</dbReference>
<dbReference type="InterPro" id="IPR051829">
    <property type="entry name" value="Multiheme_Cytochr_ET"/>
</dbReference>
<evidence type="ECO:0000256" key="2">
    <source>
        <dbReference type="SAM" id="MobiDB-lite"/>
    </source>
</evidence>